<evidence type="ECO:0000256" key="2">
    <source>
        <dbReference type="ARBA" id="ARBA00022723"/>
    </source>
</evidence>
<feature type="compositionally biased region" description="Polar residues" evidence="8">
    <location>
        <begin position="1087"/>
        <end position="1102"/>
    </location>
</feature>
<feature type="region of interest" description="Disordered" evidence="8">
    <location>
        <begin position="1297"/>
        <end position="1330"/>
    </location>
</feature>
<feature type="domain" description="C2H2-type" evidence="9">
    <location>
        <begin position="141"/>
        <end position="168"/>
    </location>
</feature>
<dbReference type="FunFam" id="3.30.160.60:FF:000483">
    <property type="entry name" value="Zinc finger protein 423"/>
    <property type="match status" value="1"/>
</dbReference>
<dbReference type="KEGG" id="tpal:117643010"/>
<dbReference type="InterPro" id="IPR036236">
    <property type="entry name" value="Znf_C2H2_sf"/>
</dbReference>
<evidence type="ECO:0000256" key="8">
    <source>
        <dbReference type="SAM" id="MobiDB-lite"/>
    </source>
</evidence>
<keyword evidence="2" id="KW-0479">Metal-binding</keyword>
<dbReference type="InterPro" id="IPR003604">
    <property type="entry name" value="Matrin/U1-like-C_Znf_C2H2"/>
</dbReference>
<keyword evidence="10" id="KW-1185">Reference proteome</keyword>
<feature type="domain" description="C2H2-type" evidence="9">
    <location>
        <begin position="894"/>
        <end position="921"/>
    </location>
</feature>
<feature type="region of interest" description="Disordered" evidence="8">
    <location>
        <begin position="242"/>
        <end position="263"/>
    </location>
</feature>
<feature type="region of interest" description="Disordered" evidence="8">
    <location>
        <begin position="713"/>
        <end position="756"/>
    </location>
</feature>
<dbReference type="Gene3D" id="3.30.160.60">
    <property type="entry name" value="Classic Zinc Finger"/>
    <property type="match status" value="11"/>
</dbReference>
<dbReference type="GO" id="GO:0005634">
    <property type="term" value="C:nucleus"/>
    <property type="evidence" value="ECO:0007669"/>
    <property type="project" value="UniProtKB-SubCell"/>
</dbReference>
<feature type="domain" description="C2H2-type" evidence="9">
    <location>
        <begin position="1245"/>
        <end position="1275"/>
    </location>
</feature>
<dbReference type="GeneID" id="117643010"/>
<keyword evidence="4 7" id="KW-0863">Zinc-finger</keyword>
<dbReference type="FunFam" id="3.30.160.60:FF:000145">
    <property type="entry name" value="Zinc finger protein 574"/>
    <property type="match status" value="1"/>
</dbReference>
<keyword evidence="5" id="KW-0862">Zinc</keyword>
<feature type="compositionally biased region" description="Basic and acidic residues" evidence="8">
    <location>
        <begin position="715"/>
        <end position="753"/>
    </location>
</feature>
<dbReference type="PANTHER" id="PTHR24379:SF121">
    <property type="entry name" value="C2H2-TYPE DOMAIN-CONTAINING PROTEIN"/>
    <property type="match status" value="1"/>
</dbReference>
<evidence type="ECO:0000313" key="11">
    <source>
        <dbReference type="RefSeq" id="XP_034237538.1"/>
    </source>
</evidence>
<feature type="domain" description="C2H2-type" evidence="9">
    <location>
        <begin position="113"/>
        <end position="140"/>
    </location>
</feature>
<name>A0A6P8YCY9_THRPL</name>
<dbReference type="OrthoDB" id="10014897at2759"/>
<evidence type="ECO:0000256" key="4">
    <source>
        <dbReference type="ARBA" id="ARBA00022771"/>
    </source>
</evidence>
<feature type="region of interest" description="Disordered" evidence="8">
    <location>
        <begin position="21"/>
        <end position="65"/>
    </location>
</feature>
<evidence type="ECO:0000259" key="9">
    <source>
        <dbReference type="PROSITE" id="PS50157"/>
    </source>
</evidence>
<dbReference type="FunCoup" id="A0A6P8YCY9">
    <property type="interactions" value="410"/>
</dbReference>
<evidence type="ECO:0000256" key="7">
    <source>
        <dbReference type="PROSITE-ProRule" id="PRU00042"/>
    </source>
</evidence>
<feature type="region of interest" description="Disordered" evidence="8">
    <location>
        <begin position="523"/>
        <end position="569"/>
    </location>
</feature>
<feature type="domain" description="C2H2-type" evidence="9">
    <location>
        <begin position="608"/>
        <end position="632"/>
    </location>
</feature>
<sequence>MLFKGNSSRLELLIEKIQANKENHHVSEQDIKDALGTDPGSSWRSETPEDATSPSPSSCATPNSATDVADSELAFTVGVTEGTPYACSFCDKAFPRLSYLKKHEQTHSDQMPFRCEFCSRLFKHKRSRDRHIKLHTGDKKYRCTQCEAAFSRSDHLKIHMKTHDNQKPFQCTVCNRGYNTAAALTSHMQNHKKAADSASNGGASNGRSSSRASSDNTPSPGTFRCLQCGDCFRKPEDLQSHMASQHHVDMGSPPSRSASRGLLLDSPLSRSPFPPHSLACIYCTKDSFPNMEALQLHVQAMHGALLNGELRDLAAQAAQAARGRPPVEDPPRGSPTTPNPPTPTTPNAGGSGGGLIPCELCTMRFNSIGGLHKHQRAVHGLSGPKFLGDPSPILCVHCSLPFPSSAAFAEHYVLVHGGALTRSPSPKTSGRRGDRGDDKAMGMPPSKRSKANHDLPPLPLDGLMGREYEAGPLLCNQCGAAVPDFESFRVHLKAHLEESGAGLRSLLGADLLGLLPPGPGTPLGTPLGSLGPLGPLGNLPLGPPPAADEPPSRSHRRSPSSGSPSGLSCPHCGMQFTASAASSEERLSVGGQLERHVAEHFLATATEFGCPTCSKLFAKPDELQKHLMDIHAHHLYRCALCQELFDSKVAIQVHFAVKHSSACPLYRCTACPASSAPSVFRSDREFGHHVRTAHASHPLLAATHALLLQYQQKLQQRDQQREQRDRDREHRDRERERDREHRDREREREREASAEQQQGGPYRCLFCRASFSSELELQFHLPTHTRQFHCPMPLCGETFQVEFLLDKHMQTQHSGSVQAMLNGVAREGDRDATNGDATLADPLLNNNQAGASCDICDRGDFASEAELAAHRKLAHHKASPGGNGASAKNGAVSLLCAYCNESCKSRAELENHMKTHSHQGTAGLGGTGKHKCNICDELCPSAAVLAEHKLTHCKVVQGSACTVCRAAVTTEEQFRAHLRQHAQPSGQGGQGGNPTAANAPLCLPVQCVICRQTLVSDVEVRLHARFHLQGGQAEQPSSSPDANTATCCICLQSAEATTMVPTSSTPIPGQPMSYVCTDCYRRHSKLSSRSPSAGQVSPSQPQDDTKESRKESRTPASERTGQDAATPPRCAECGVKTESAAALEAHMASVHKNTYQCIKCQASFETERDIRRHVSAHLLAEGSAANECRLCRRQLSTPLQLQLHLIEHTFAGCASFTCYICSAVFTAARGLQAHMLEHGLAARPYDCSHCGLRFFFRAELDNHTLGHHAHALAQPRALGSNGLDLHYYTVPGGALAADASKSPRKSPGRSNGRDREASGGRGSTSAASPRPRCLICGKDLPSARALAAHLRSSHGMQDNGGVALDGDMQVCLLCKEVLPDRDALLVHLAVQHPAPMPLDMALLSQAHALQQQQQGVKQEPSSVQKMHSIMLNHIDCTEIFLNSEKVGCHCDRSFIFYIPVVYPTYDHIKCYMHA</sequence>
<evidence type="ECO:0000313" key="10">
    <source>
        <dbReference type="Proteomes" id="UP000515158"/>
    </source>
</evidence>
<feature type="region of interest" description="Disordered" evidence="8">
    <location>
        <begin position="1085"/>
        <end position="1130"/>
    </location>
</feature>
<feature type="compositionally biased region" description="Basic and acidic residues" evidence="8">
    <location>
        <begin position="1103"/>
        <end position="1113"/>
    </location>
</feature>
<evidence type="ECO:0000256" key="3">
    <source>
        <dbReference type="ARBA" id="ARBA00022737"/>
    </source>
</evidence>
<dbReference type="CTD" id="36609"/>
<comment type="subcellular location">
    <subcellularLocation>
        <location evidence="1">Nucleus</location>
    </subcellularLocation>
</comment>
<dbReference type="PROSITE" id="PS50157">
    <property type="entry name" value="ZINC_FINGER_C2H2_2"/>
    <property type="match status" value="13"/>
</dbReference>
<feature type="domain" description="C2H2-type" evidence="9">
    <location>
        <begin position="169"/>
        <end position="196"/>
    </location>
</feature>
<feature type="compositionally biased region" description="Basic and acidic residues" evidence="8">
    <location>
        <begin position="431"/>
        <end position="440"/>
    </location>
</feature>
<dbReference type="InterPro" id="IPR013087">
    <property type="entry name" value="Znf_C2H2_type"/>
</dbReference>
<dbReference type="FunFam" id="3.30.160.60:FF:000446">
    <property type="entry name" value="Zinc finger protein"/>
    <property type="match status" value="1"/>
</dbReference>
<feature type="compositionally biased region" description="Low complexity" evidence="8">
    <location>
        <begin position="196"/>
        <end position="216"/>
    </location>
</feature>
<feature type="domain" description="C2H2-type" evidence="9">
    <location>
        <begin position="356"/>
        <end position="384"/>
    </location>
</feature>
<feature type="domain" description="C2H2-type" evidence="9">
    <location>
        <begin position="788"/>
        <end position="818"/>
    </location>
</feature>
<reference evidence="11" key="1">
    <citation type="submission" date="2025-08" db="UniProtKB">
        <authorList>
            <consortium name="RefSeq"/>
        </authorList>
    </citation>
    <scope>IDENTIFICATION</scope>
    <source>
        <tissue evidence="11">Total insect</tissue>
    </source>
</reference>
<organism evidence="11">
    <name type="scientific">Thrips palmi</name>
    <name type="common">Melon thrips</name>
    <dbReference type="NCBI Taxonomy" id="161013"/>
    <lineage>
        <taxon>Eukaryota</taxon>
        <taxon>Metazoa</taxon>
        <taxon>Ecdysozoa</taxon>
        <taxon>Arthropoda</taxon>
        <taxon>Hexapoda</taxon>
        <taxon>Insecta</taxon>
        <taxon>Pterygota</taxon>
        <taxon>Neoptera</taxon>
        <taxon>Paraneoptera</taxon>
        <taxon>Thysanoptera</taxon>
        <taxon>Terebrantia</taxon>
        <taxon>Thripoidea</taxon>
        <taxon>Thripidae</taxon>
        <taxon>Thrips</taxon>
    </lineage>
</organism>
<dbReference type="GO" id="GO:0008270">
    <property type="term" value="F:zinc ion binding"/>
    <property type="evidence" value="ECO:0007669"/>
    <property type="project" value="UniProtKB-KW"/>
</dbReference>
<dbReference type="SUPFAM" id="SSF57667">
    <property type="entry name" value="beta-beta-alpha zinc fingers"/>
    <property type="match status" value="6"/>
</dbReference>
<feature type="domain" description="C2H2-type" evidence="9">
    <location>
        <begin position="1155"/>
        <end position="1177"/>
    </location>
</feature>
<feature type="domain" description="C2H2-type" evidence="9">
    <location>
        <begin position="762"/>
        <end position="789"/>
    </location>
</feature>
<dbReference type="SMART" id="SM00355">
    <property type="entry name" value="ZnF_C2H2"/>
    <property type="match status" value="27"/>
</dbReference>
<evidence type="ECO:0000256" key="6">
    <source>
        <dbReference type="ARBA" id="ARBA00023242"/>
    </source>
</evidence>
<keyword evidence="6" id="KW-0539">Nucleus</keyword>
<feature type="domain" description="C2H2-type" evidence="9">
    <location>
        <begin position="636"/>
        <end position="664"/>
    </location>
</feature>
<feature type="region of interest" description="Disordered" evidence="8">
    <location>
        <begin position="316"/>
        <end position="351"/>
    </location>
</feature>
<feature type="domain" description="C2H2-type" evidence="9">
    <location>
        <begin position="85"/>
        <end position="112"/>
    </location>
</feature>
<feature type="region of interest" description="Disordered" evidence="8">
    <location>
        <begin position="419"/>
        <end position="456"/>
    </location>
</feature>
<feature type="compositionally biased region" description="Basic and acidic residues" evidence="8">
    <location>
        <begin position="21"/>
        <end position="35"/>
    </location>
</feature>
<feature type="domain" description="C2H2-type" evidence="9">
    <location>
        <begin position="223"/>
        <end position="254"/>
    </location>
</feature>
<dbReference type="InParanoid" id="A0A6P8YCY9"/>
<proteinExistence type="predicted"/>
<dbReference type="PROSITE" id="PS00028">
    <property type="entry name" value="ZINC_FINGER_C2H2_1"/>
    <property type="match status" value="21"/>
</dbReference>
<gene>
    <name evidence="11" type="primary">LOC117643010</name>
</gene>
<accession>A0A6P8YCY9</accession>
<feature type="compositionally biased region" description="Low complexity" evidence="8">
    <location>
        <begin position="51"/>
        <end position="65"/>
    </location>
</feature>
<feature type="compositionally biased region" description="Low complexity" evidence="8">
    <location>
        <begin position="559"/>
        <end position="569"/>
    </location>
</feature>
<evidence type="ECO:0000256" key="1">
    <source>
        <dbReference type="ARBA" id="ARBA00004123"/>
    </source>
</evidence>
<dbReference type="GO" id="GO:0003676">
    <property type="term" value="F:nucleic acid binding"/>
    <property type="evidence" value="ECO:0007669"/>
    <property type="project" value="InterPro"/>
</dbReference>
<evidence type="ECO:0000256" key="5">
    <source>
        <dbReference type="ARBA" id="ARBA00022833"/>
    </source>
</evidence>
<dbReference type="RefSeq" id="XP_034237538.1">
    <property type="nucleotide sequence ID" value="XM_034381647.1"/>
</dbReference>
<protein>
    <submittedName>
        <fullName evidence="11">Zinc finger protein 423</fullName>
    </submittedName>
</protein>
<dbReference type="Pfam" id="PF00096">
    <property type="entry name" value="zf-C2H2"/>
    <property type="match status" value="4"/>
</dbReference>
<dbReference type="PANTHER" id="PTHR24379">
    <property type="entry name" value="KRAB AND ZINC FINGER DOMAIN-CONTAINING"/>
    <property type="match status" value="1"/>
</dbReference>
<keyword evidence="3" id="KW-0677">Repeat</keyword>
<feature type="region of interest" description="Disordered" evidence="8">
    <location>
        <begin position="189"/>
        <end position="220"/>
    </location>
</feature>
<dbReference type="SMART" id="SM00451">
    <property type="entry name" value="ZnF_U1"/>
    <property type="match status" value="2"/>
</dbReference>
<dbReference type="Proteomes" id="UP000515158">
    <property type="component" value="Unplaced"/>
</dbReference>
<feature type="compositionally biased region" description="Low complexity" evidence="8">
    <location>
        <begin position="523"/>
        <end position="540"/>
    </location>
</feature>